<evidence type="ECO:0000256" key="1">
    <source>
        <dbReference type="ARBA" id="ARBA00022737"/>
    </source>
</evidence>
<dbReference type="AlphaFoldDB" id="C5DMV6"/>
<dbReference type="KEGG" id="lth:KLTH0G11990g"/>
<dbReference type="GO" id="GO:0006623">
    <property type="term" value="P:protein targeting to vacuole"/>
    <property type="evidence" value="ECO:0007669"/>
    <property type="project" value="TreeGrafter"/>
</dbReference>
<dbReference type="HOGENOM" id="CLU_450604_0_0_1"/>
<organism evidence="3 4">
    <name type="scientific">Lachancea thermotolerans (strain ATCC 56472 / CBS 6340 / NRRL Y-8284)</name>
    <name type="common">Yeast</name>
    <name type="synonym">Kluyveromyces thermotolerans</name>
    <dbReference type="NCBI Taxonomy" id="559295"/>
    <lineage>
        <taxon>Eukaryota</taxon>
        <taxon>Fungi</taxon>
        <taxon>Dikarya</taxon>
        <taxon>Ascomycota</taxon>
        <taxon>Saccharomycotina</taxon>
        <taxon>Saccharomycetes</taxon>
        <taxon>Saccharomycetales</taxon>
        <taxon>Saccharomycetaceae</taxon>
        <taxon>Lachancea</taxon>
    </lineage>
</organism>
<dbReference type="eggNOG" id="KOG3511">
    <property type="taxonomic scope" value="Eukaryota"/>
</dbReference>
<dbReference type="InterPro" id="IPR015943">
    <property type="entry name" value="WD40/YVTN_repeat-like_dom_sf"/>
</dbReference>
<dbReference type="Gene3D" id="2.130.10.10">
    <property type="entry name" value="YVTN repeat-like/Quinoprotein amine dehydrogenase"/>
    <property type="match status" value="1"/>
</dbReference>
<name>C5DMV6_LACTC</name>
<sequence length="611" mass="67962">MKQDLHAICWNARALALGNVLAHSGSGRTGPSYYFPYSDQATGPSCAFAGSSTLLTLQGGLLRITNATHRNWTIVDQVGHNISSFELDENNPGFRAFAFDGTYARVFQTMDQGRTWTQMTNKESFWDSAEDKNNPKVRLNFHVQTNAFALEDILVTVVRCESITKEVSSCEASTSVFVSVDGKHFRRRAKIKAPDGCPISYRCYFSGSDAGARVICELRVLLPSPKGGFLGQDVGLFYSDNHGKTFVALEEFKRQMVWCLQAIGNFSTVITVKPKKWYRTEPSFELWMSRDGSRFERVDQATSRRMPMVESLDHSFKRQLVRLRSVIDGQLTETILVANSHGPYLKYLVRFRPNTQTASLINGLSDSVTAILHPLKTFPHEMSVGLERRAISTSDASRSFRLLNLHGPARELVCNPKDNDDCYFNLLPPEKSLLHEFPGAVALVGTVAMVGGPSRSKPEPITFVTRDSGRTWHKLLDFPALVAFGDHDNVVVAVPSRTDSESPLLYYSTDRGNSWSLHRFEKPIKVLSISRASADISSAIFIMSAKSAEDGHRRYAIDFSDVIANAQQLNSYSGEASGSISEGQKVTKTRDPVRAFRATTSQSTVTHREPT</sequence>
<keyword evidence="4" id="KW-1185">Reference proteome</keyword>
<accession>C5DMV6</accession>
<keyword evidence="1" id="KW-0677">Repeat</keyword>
<dbReference type="PANTHER" id="PTHR12106">
    <property type="entry name" value="SORTILIN RELATED"/>
    <property type="match status" value="1"/>
</dbReference>
<dbReference type="GO" id="GO:0006895">
    <property type="term" value="P:Golgi to endosome transport"/>
    <property type="evidence" value="ECO:0007669"/>
    <property type="project" value="TreeGrafter"/>
</dbReference>
<evidence type="ECO:0000313" key="3">
    <source>
        <dbReference type="EMBL" id="CAR25117.1"/>
    </source>
</evidence>
<dbReference type="GO" id="GO:0005794">
    <property type="term" value="C:Golgi apparatus"/>
    <property type="evidence" value="ECO:0007669"/>
    <property type="project" value="TreeGrafter"/>
</dbReference>
<dbReference type="InParanoid" id="C5DMV6"/>
<proteinExistence type="predicted"/>
<evidence type="ECO:0000259" key="2">
    <source>
        <dbReference type="Pfam" id="PF15902"/>
    </source>
</evidence>
<dbReference type="RefSeq" id="XP_002555554.1">
    <property type="nucleotide sequence ID" value="XM_002555508.1"/>
</dbReference>
<reference evidence="3 4" key="1">
    <citation type="journal article" date="2009" name="Genome Res.">
        <title>Comparative genomics of protoploid Saccharomycetaceae.</title>
        <authorList>
            <consortium name="The Genolevures Consortium"/>
            <person name="Souciet J.-L."/>
            <person name="Dujon B."/>
            <person name="Gaillardin C."/>
            <person name="Johnston M."/>
            <person name="Baret P.V."/>
            <person name="Cliften P."/>
            <person name="Sherman D.J."/>
            <person name="Weissenbach J."/>
            <person name="Westhof E."/>
            <person name="Wincker P."/>
            <person name="Jubin C."/>
            <person name="Poulain J."/>
            <person name="Barbe V."/>
            <person name="Segurens B."/>
            <person name="Artiguenave F."/>
            <person name="Anthouard V."/>
            <person name="Vacherie B."/>
            <person name="Val M.-E."/>
            <person name="Fulton R.S."/>
            <person name="Minx P."/>
            <person name="Wilson R."/>
            <person name="Durrens P."/>
            <person name="Jean G."/>
            <person name="Marck C."/>
            <person name="Martin T."/>
            <person name="Nikolski M."/>
            <person name="Rolland T."/>
            <person name="Seret M.-L."/>
            <person name="Casaregola S."/>
            <person name="Despons L."/>
            <person name="Fairhead C."/>
            <person name="Fischer G."/>
            <person name="Lafontaine I."/>
            <person name="Leh V."/>
            <person name="Lemaire M."/>
            <person name="de Montigny J."/>
            <person name="Neuveglise C."/>
            <person name="Thierry A."/>
            <person name="Blanc-Lenfle I."/>
            <person name="Bleykasten C."/>
            <person name="Diffels J."/>
            <person name="Fritsch E."/>
            <person name="Frangeul L."/>
            <person name="Goeffon A."/>
            <person name="Jauniaux N."/>
            <person name="Kachouri-Lafond R."/>
            <person name="Payen C."/>
            <person name="Potier S."/>
            <person name="Pribylova L."/>
            <person name="Ozanne C."/>
            <person name="Richard G.-F."/>
            <person name="Sacerdot C."/>
            <person name="Straub M.-L."/>
            <person name="Talla E."/>
        </authorList>
    </citation>
    <scope>NUCLEOTIDE SEQUENCE [LARGE SCALE GENOMIC DNA]</scope>
    <source>
        <strain evidence="4">ATCC 56472 / CBS 6340 / NRRL Y-8284</strain>
    </source>
</reference>
<protein>
    <submittedName>
        <fullName evidence="3">KLTH0G11990p</fullName>
    </submittedName>
</protein>
<dbReference type="OrthoDB" id="4066654at2759"/>
<dbReference type="GO" id="GO:0005829">
    <property type="term" value="C:cytosol"/>
    <property type="evidence" value="ECO:0007669"/>
    <property type="project" value="GOC"/>
</dbReference>
<dbReference type="EMBL" id="CU928171">
    <property type="protein sequence ID" value="CAR25117.1"/>
    <property type="molecule type" value="Genomic_DNA"/>
</dbReference>
<dbReference type="InterPro" id="IPR031778">
    <property type="entry name" value="Sortilin_N"/>
</dbReference>
<gene>
    <name evidence="3" type="ordered locus">KLTH0G11990g</name>
</gene>
<dbReference type="Proteomes" id="UP000002036">
    <property type="component" value="Chromosome G"/>
</dbReference>
<dbReference type="PANTHER" id="PTHR12106:SF27">
    <property type="entry name" value="SORTILIN-RELATED RECEPTOR"/>
    <property type="match status" value="1"/>
</dbReference>
<dbReference type="InterPro" id="IPR050310">
    <property type="entry name" value="VPS10-sortilin"/>
</dbReference>
<evidence type="ECO:0000313" key="4">
    <source>
        <dbReference type="Proteomes" id="UP000002036"/>
    </source>
</evidence>
<dbReference type="GO" id="GO:0006896">
    <property type="term" value="P:Golgi to vacuole transport"/>
    <property type="evidence" value="ECO:0007669"/>
    <property type="project" value="TreeGrafter"/>
</dbReference>
<feature type="domain" description="Sortilin N-terminal" evidence="2">
    <location>
        <begin position="95"/>
        <end position="529"/>
    </location>
</feature>
<dbReference type="GeneID" id="8293835"/>
<dbReference type="Pfam" id="PF15902">
    <property type="entry name" value="Sortilin-Vps10"/>
    <property type="match status" value="1"/>
</dbReference>
<dbReference type="GO" id="GO:0016020">
    <property type="term" value="C:membrane"/>
    <property type="evidence" value="ECO:0007669"/>
    <property type="project" value="TreeGrafter"/>
</dbReference>
<dbReference type="SUPFAM" id="SSF110296">
    <property type="entry name" value="Oligoxyloglucan reducing end-specific cellobiohydrolase"/>
    <property type="match status" value="1"/>
</dbReference>